<dbReference type="Gene3D" id="3.30.70.1230">
    <property type="entry name" value="Nucleotide cyclase"/>
    <property type="match status" value="1"/>
</dbReference>
<evidence type="ECO:0000313" key="2">
    <source>
        <dbReference type="EMBL" id="OKL45530.1"/>
    </source>
</evidence>
<evidence type="ECO:0000259" key="1">
    <source>
        <dbReference type="PROSITE" id="PS50125"/>
    </source>
</evidence>
<dbReference type="Pfam" id="PF00211">
    <property type="entry name" value="Guanylate_cyc"/>
    <property type="match status" value="1"/>
</dbReference>
<dbReference type="InterPro" id="IPR001054">
    <property type="entry name" value="A/G_cyclase"/>
</dbReference>
<name>A0A1U7JLB1_9HYPH</name>
<dbReference type="EMBL" id="LVVZ01000005">
    <property type="protein sequence ID" value="OKL45530.1"/>
    <property type="molecule type" value="Genomic_DNA"/>
</dbReference>
<dbReference type="CDD" id="cd07302">
    <property type="entry name" value="CHD"/>
    <property type="match status" value="1"/>
</dbReference>
<dbReference type="AlphaFoldDB" id="A0A1U7JLB1"/>
<gene>
    <name evidence="2" type="ORF">A3843_04235</name>
</gene>
<proteinExistence type="predicted"/>
<dbReference type="RefSeq" id="WP_036487873.1">
    <property type="nucleotide sequence ID" value="NZ_LVVZ01000005.1"/>
</dbReference>
<dbReference type="InterPro" id="IPR029787">
    <property type="entry name" value="Nucleotide_cyclase"/>
</dbReference>
<organism evidence="2 3">
    <name type="scientific">Pseudovibrio exalbescens</name>
    <dbReference type="NCBI Taxonomy" id="197461"/>
    <lineage>
        <taxon>Bacteria</taxon>
        <taxon>Pseudomonadati</taxon>
        <taxon>Pseudomonadota</taxon>
        <taxon>Alphaproteobacteria</taxon>
        <taxon>Hyphomicrobiales</taxon>
        <taxon>Stappiaceae</taxon>
        <taxon>Pseudovibrio</taxon>
    </lineage>
</organism>
<dbReference type="STRING" id="197461.A3843_04235"/>
<dbReference type="PROSITE" id="PS50125">
    <property type="entry name" value="GUANYLATE_CYCLASE_2"/>
    <property type="match status" value="1"/>
</dbReference>
<dbReference type="GO" id="GO:0035556">
    <property type="term" value="P:intracellular signal transduction"/>
    <property type="evidence" value="ECO:0007669"/>
    <property type="project" value="InterPro"/>
</dbReference>
<feature type="domain" description="Guanylate cyclase" evidence="1">
    <location>
        <begin position="241"/>
        <end position="379"/>
    </location>
</feature>
<sequence length="427" mass="46748">MTELKRDIRASYTYPAGVHLQRRLWIEPAQPAELSEAGVKTWLLQGAHYEQDLLDLFAAFMGRLVTAGHPVHRATLHIGTLHPQLFAYGWMWNGLEGYCDEFKVEEAALTTDSYRKNPIYRVIEHGEEIRQFLPSVPEECLSPLLKELRTEGYTEYAALPMQTGGNLHHTVTLATCHADGFSEHQYATLRDLLDVFALHVGRHAIKRIAQNVMATYLGEAAGEKVLAGNIKRGSGEPIEAIVWASDMRGSTDLSDKLANDEMLAVLNRYFECLAGAVIDHGGEVLKYIGDGLLAVFPFNSDTTEHEAAQAAVAAATDALARLDKLNSDPAELSGISGWRPLRTGIALHRGEVFFGNVGAPQRLDFTVTGQAVNVASRVEGLTKTLGHPLLITEPVARSLPHMLTPLGTQEVKGVRAPLALYTTPSQA</sequence>
<keyword evidence="3" id="KW-1185">Reference proteome</keyword>
<dbReference type="SMART" id="SM00044">
    <property type="entry name" value="CYCc"/>
    <property type="match status" value="1"/>
</dbReference>
<dbReference type="PANTHER" id="PTHR43081:SF11">
    <property type="entry name" value="BLR2264 PROTEIN"/>
    <property type="match status" value="1"/>
</dbReference>
<dbReference type="InterPro" id="IPR050697">
    <property type="entry name" value="Adenylyl/Guanylyl_Cyclase_3/4"/>
</dbReference>
<protein>
    <recommendedName>
        <fullName evidence="1">Guanylate cyclase domain-containing protein</fullName>
    </recommendedName>
</protein>
<evidence type="ECO:0000313" key="3">
    <source>
        <dbReference type="Proteomes" id="UP000185783"/>
    </source>
</evidence>
<accession>A0A1U7JLB1</accession>
<dbReference type="SUPFAM" id="SSF55073">
    <property type="entry name" value="Nucleotide cyclase"/>
    <property type="match status" value="1"/>
</dbReference>
<dbReference type="PANTHER" id="PTHR43081">
    <property type="entry name" value="ADENYLATE CYCLASE, TERMINAL-DIFFERENTIATION SPECIFIC-RELATED"/>
    <property type="match status" value="1"/>
</dbReference>
<dbReference type="GO" id="GO:0004016">
    <property type="term" value="F:adenylate cyclase activity"/>
    <property type="evidence" value="ECO:0007669"/>
    <property type="project" value="UniProtKB-ARBA"/>
</dbReference>
<comment type="caution">
    <text evidence="2">The sequence shown here is derived from an EMBL/GenBank/DDBJ whole genome shotgun (WGS) entry which is preliminary data.</text>
</comment>
<dbReference type="Proteomes" id="UP000185783">
    <property type="component" value="Unassembled WGS sequence"/>
</dbReference>
<dbReference type="GO" id="GO:0006171">
    <property type="term" value="P:cAMP biosynthetic process"/>
    <property type="evidence" value="ECO:0007669"/>
    <property type="project" value="TreeGrafter"/>
</dbReference>
<reference evidence="2 3" key="1">
    <citation type="submission" date="2016-03" db="EMBL/GenBank/DDBJ databases">
        <title>Genome sequence of Nesiotobacter sp. nov., a moderately halophilic alphaproteobacterium isolated from the Yellow Sea, China.</title>
        <authorList>
            <person name="Zhang G."/>
            <person name="Zhang R."/>
        </authorList>
    </citation>
    <scope>NUCLEOTIDE SEQUENCE [LARGE SCALE GENOMIC DNA]</scope>
    <source>
        <strain evidence="2 3">WB1-6</strain>
    </source>
</reference>